<dbReference type="SUPFAM" id="SSF118290">
    <property type="entry name" value="WRKY DNA-binding domain"/>
    <property type="match status" value="1"/>
</dbReference>
<evidence type="ECO:0000313" key="8">
    <source>
        <dbReference type="EMBL" id="KAF5818092.1"/>
    </source>
</evidence>
<name>A0A9K3NYL4_HELAN</name>
<comment type="caution">
    <text evidence="8">The sequence shown here is derived from an EMBL/GenBank/DDBJ whole genome shotgun (WGS) entry which is preliminary data.</text>
</comment>
<sequence length="84" mass="10115">MKIMETWRKQSTLFFKQSSQPKLNYCGDLNNYNNQSKSSYTSDPNNYNNQSSHKKLNDGYNWRKYGQKQVKANENPRNYYKCTR</sequence>
<proteinExistence type="predicted"/>
<evidence type="ECO:0000256" key="2">
    <source>
        <dbReference type="ARBA" id="ARBA00023015"/>
    </source>
</evidence>
<keyword evidence="4" id="KW-0804">Transcription</keyword>
<evidence type="ECO:0000256" key="3">
    <source>
        <dbReference type="ARBA" id="ARBA00023125"/>
    </source>
</evidence>
<dbReference type="PANTHER" id="PTHR31221:SF360">
    <property type="entry name" value="WRKY DOMAIN-CONTAINING PROTEIN"/>
    <property type="match status" value="1"/>
</dbReference>
<reference evidence="8" key="1">
    <citation type="journal article" date="2017" name="Nature">
        <title>The sunflower genome provides insights into oil metabolism, flowering and Asterid evolution.</title>
        <authorList>
            <person name="Badouin H."/>
            <person name="Gouzy J."/>
            <person name="Grassa C.J."/>
            <person name="Murat F."/>
            <person name="Staton S.E."/>
            <person name="Cottret L."/>
            <person name="Lelandais-Briere C."/>
            <person name="Owens G.L."/>
            <person name="Carrere S."/>
            <person name="Mayjonade B."/>
            <person name="Legrand L."/>
            <person name="Gill N."/>
            <person name="Kane N.C."/>
            <person name="Bowers J.E."/>
            <person name="Hubner S."/>
            <person name="Bellec A."/>
            <person name="Berard A."/>
            <person name="Berges H."/>
            <person name="Blanchet N."/>
            <person name="Boniface M.C."/>
            <person name="Brunel D."/>
            <person name="Catrice O."/>
            <person name="Chaidir N."/>
            <person name="Claudel C."/>
            <person name="Donnadieu C."/>
            <person name="Faraut T."/>
            <person name="Fievet G."/>
            <person name="Helmstetter N."/>
            <person name="King M."/>
            <person name="Knapp S.J."/>
            <person name="Lai Z."/>
            <person name="Le Paslier M.C."/>
            <person name="Lippi Y."/>
            <person name="Lorenzon L."/>
            <person name="Mandel J.R."/>
            <person name="Marage G."/>
            <person name="Marchand G."/>
            <person name="Marquand E."/>
            <person name="Bret-Mestries E."/>
            <person name="Morien E."/>
            <person name="Nambeesan S."/>
            <person name="Nguyen T."/>
            <person name="Pegot-Espagnet P."/>
            <person name="Pouilly N."/>
            <person name="Raftis F."/>
            <person name="Sallet E."/>
            <person name="Schiex T."/>
            <person name="Thomas J."/>
            <person name="Vandecasteele C."/>
            <person name="Vares D."/>
            <person name="Vear F."/>
            <person name="Vautrin S."/>
            <person name="Crespi M."/>
            <person name="Mangin B."/>
            <person name="Burke J.M."/>
            <person name="Salse J."/>
            <person name="Munos S."/>
            <person name="Vincourt P."/>
            <person name="Rieseberg L.H."/>
            <person name="Langlade N.B."/>
        </authorList>
    </citation>
    <scope>NUCLEOTIDE SEQUENCE</scope>
    <source>
        <tissue evidence="8">Leaves</tissue>
    </source>
</reference>
<dbReference type="Gene3D" id="2.20.25.80">
    <property type="entry name" value="WRKY domain"/>
    <property type="match status" value="1"/>
</dbReference>
<feature type="domain" description="WRKY" evidence="7">
    <location>
        <begin position="51"/>
        <end position="84"/>
    </location>
</feature>
<keyword evidence="5" id="KW-0539">Nucleus</keyword>
<dbReference type="PROSITE" id="PS50811">
    <property type="entry name" value="WRKY"/>
    <property type="match status" value="1"/>
</dbReference>
<feature type="compositionally biased region" description="Polar residues" evidence="6">
    <location>
        <begin position="34"/>
        <end position="51"/>
    </location>
</feature>
<evidence type="ECO:0000256" key="1">
    <source>
        <dbReference type="ARBA" id="ARBA00004123"/>
    </source>
</evidence>
<dbReference type="GO" id="GO:0003700">
    <property type="term" value="F:DNA-binding transcription factor activity"/>
    <property type="evidence" value="ECO:0007669"/>
    <property type="project" value="InterPro"/>
</dbReference>
<evidence type="ECO:0000256" key="6">
    <source>
        <dbReference type="SAM" id="MobiDB-lite"/>
    </source>
</evidence>
<dbReference type="Proteomes" id="UP000215914">
    <property type="component" value="Unassembled WGS sequence"/>
</dbReference>
<feature type="region of interest" description="Disordered" evidence="6">
    <location>
        <begin position="34"/>
        <end position="61"/>
    </location>
</feature>
<dbReference type="SMART" id="SM00774">
    <property type="entry name" value="WRKY"/>
    <property type="match status" value="1"/>
</dbReference>
<comment type="subcellular location">
    <subcellularLocation>
        <location evidence="1">Nucleus</location>
    </subcellularLocation>
</comment>
<dbReference type="EMBL" id="MNCJ02000317">
    <property type="protein sequence ID" value="KAF5818092.1"/>
    <property type="molecule type" value="Genomic_DNA"/>
</dbReference>
<organism evidence="8 9">
    <name type="scientific">Helianthus annuus</name>
    <name type="common">Common sunflower</name>
    <dbReference type="NCBI Taxonomy" id="4232"/>
    <lineage>
        <taxon>Eukaryota</taxon>
        <taxon>Viridiplantae</taxon>
        <taxon>Streptophyta</taxon>
        <taxon>Embryophyta</taxon>
        <taxon>Tracheophyta</taxon>
        <taxon>Spermatophyta</taxon>
        <taxon>Magnoliopsida</taxon>
        <taxon>eudicotyledons</taxon>
        <taxon>Gunneridae</taxon>
        <taxon>Pentapetalae</taxon>
        <taxon>asterids</taxon>
        <taxon>campanulids</taxon>
        <taxon>Asterales</taxon>
        <taxon>Asteraceae</taxon>
        <taxon>Asteroideae</taxon>
        <taxon>Heliantheae alliance</taxon>
        <taxon>Heliantheae</taxon>
        <taxon>Helianthus</taxon>
    </lineage>
</organism>
<dbReference type="InterPro" id="IPR036576">
    <property type="entry name" value="WRKY_dom_sf"/>
</dbReference>
<dbReference type="InterPro" id="IPR003657">
    <property type="entry name" value="WRKY_dom"/>
</dbReference>
<keyword evidence="9" id="KW-1185">Reference proteome</keyword>
<keyword evidence="2" id="KW-0805">Transcription regulation</keyword>
<dbReference type="PANTHER" id="PTHR31221">
    <property type="entry name" value="WRKY TRANSCRIPTION FACTOR PROTEIN 1-RELATED"/>
    <property type="match status" value="1"/>
</dbReference>
<protein>
    <submittedName>
        <fullName evidence="8">Transcription factor WRKY family</fullName>
    </submittedName>
</protein>
<accession>A0A9K3NYL4</accession>
<evidence type="ECO:0000256" key="5">
    <source>
        <dbReference type="ARBA" id="ARBA00023242"/>
    </source>
</evidence>
<dbReference type="Pfam" id="PF03106">
    <property type="entry name" value="WRKY"/>
    <property type="match status" value="1"/>
</dbReference>
<evidence type="ECO:0000256" key="4">
    <source>
        <dbReference type="ARBA" id="ARBA00023163"/>
    </source>
</evidence>
<dbReference type="GO" id="GO:0005634">
    <property type="term" value="C:nucleus"/>
    <property type="evidence" value="ECO:0007669"/>
    <property type="project" value="UniProtKB-SubCell"/>
</dbReference>
<evidence type="ECO:0000259" key="7">
    <source>
        <dbReference type="PROSITE" id="PS50811"/>
    </source>
</evidence>
<reference evidence="8" key="2">
    <citation type="submission" date="2020-06" db="EMBL/GenBank/DDBJ databases">
        <title>Helianthus annuus Genome sequencing and assembly Release 2.</title>
        <authorList>
            <person name="Gouzy J."/>
            <person name="Langlade N."/>
            <person name="Munos S."/>
        </authorList>
    </citation>
    <scope>NUCLEOTIDE SEQUENCE</scope>
    <source>
        <tissue evidence="8">Leaves</tissue>
    </source>
</reference>
<dbReference type="AlphaFoldDB" id="A0A9K3NYL4"/>
<gene>
    <name evidence="8" type="ORF">HanXRQr2_Chr02g0060791</name>
</gene>
<keyword evidence="3" id="KW-0238">DNA-binding</keyword>
<evidence type="ECO:0000313" key="9">
    <source>
        <dbReference type="Proteomes" id="UP000215914"/>
    </source>
</evidence>
<dbReference type="GO" id="GO:0043565">
    <property type="term" value="F:sequence-specific DNA binding"/>
    <property type="evidence" value="ECO:0007669"/>
    <property type="project" value="InterPro"/>
</dbReference>
<dbReference type="InterPro" id="IPR044810">
    <property type="entry name" value="WRKY_plant"/>
</dbReference>
<dbReference type="Gramene" id="mRNA:HanXRQr2_Chr02g0060791">
    <property type="protein sequence ID" value="CDS:HanXRQr2_Chr02g0060791.1"/>
    <property type="gene ID" value="HanXRQr2_Chr02g0060791"/>
</dbReference>